<evidence type="ECO:0000256" key="3">
    <source>
        <dbReference type="ARBA" id="ARBA00023125"/>
    </source>
</evidence>
<feature type="region of interest" description="Disordered" evidence="7">
    <location>
        <begin position="324"/>
        <end position="389"/>
    </location>
</feature>
<evidence type="ECO:0000313" key="9">
    <source>
        <dbReference type="Proteomes" id="UP000504621"/>
    </source>
</evidence>
<dbReference type="Pfam" id="PF03479">
    <property type="entry name" value="PCC"/>
    <property type="match status" value="1"/>
</dbReference>
<evidence type="ECO:0000256" key="1">
    <source>
        <dbReference type="ARBA" id="ARBA00003687"/>
    </source>
</evidence>
<dbReference type="PROSITE" id="PS51742">
    <property type="entry name" value="PPC"/>
    <property type="match status" value="1"/>
</dbReference>
<dbReference type="RefSeq" id="XP_021289363.1">
    <property type="nucleotide sequence ID" value="XM_021433688.1"/>
</dbReference>
<dbReference type="PANTHER" id="PTHR31500">
    <property type="entry name" value="AT-HOOK MOTIF NUCLEAR-LOCALIZED PROTEIN 9"/>
    <property type="match status" value="1"/>
</dbReference>
<evidence type="ECO:0000256" key="2">
    <source>
        <dbReference type="ARBA" id="ARBA00023015"/>
    </source>
</evidence>
<protein>
    <recommendedName>
        <fullName evidence="6">AT-hook motif nuclear-localized protein</fullName>
    </recommendedName>
</protein>
<keyword evidence="3 6" id="KW-0238">DNA-binding</keyword>
<feature type="domain" description="PPC" evidence="8">
    <location>
        <begin position="167"/>
        <end position="309"/>
    </location>
</feature>
<sequence>MEEKESTISGSLGNSDTDSPPAPVSSLVLPQVMNMDMNMNINMSLERSLDSAATATATIGGVGAGARATITAATAIPGSGGGTLGSPGSGGLDSLAKKRRGRPRKYDADGNLRLPYPVVTTSPPGFTLSPSSPTEFSSSKRGRGRPPGSGNWQLLASLGELFANTAGGDFTPHVVTVNTGEDVAGKILSFSQKGPRGICILSANGAVSNVTIRQPGSSGGILTYEGRFEILSLTGSFTVSDTCGVKSRTGGLSVSLAGPDGRVIGGGLAGILVAASPIQIVVGSFMPNGYKVHKRKHYREHAVASTVAAAPSVTVTAARPISQAKPEGENCMTPTSPFPGESLGEADNSRIDKHVPNATSSHAAAGWNGSEPASIHRPSPDINLSVPSE</sequence>
<comment type="subcellular location">
    <subcellularLocation>
        <location evidence="6">Nucleus</location>
    </subcellularLocation>
</comment>
<feature type="region of interest" description="Disordered" evidence="7">
    <location>
        <begin position="1"/>
        <end position="26"/>
    </location>
</feature>
<dbReference type="CDD" id="cd11378">
    <property type="entry name" value="DUF296"/>
    <property type="match status" value="1"/>
</dbReference>
<evidence type="ECO:0000256" key="6">
    <source>
        <dbReference type="RuleBase" id="RU367031"/>
    </source>
</evidence>
<gene>
    <name evidence="10" type="primary">LOC110420397</name>
</gene>
<keyword evidence="4 6" id="KW-0804">Transcription</keyword>
<name>A0A6J1AQT7_9ROSI</name>
<organism evidence="9 10">
    <name type="scientific">Herrania umbratica</name>
    <dbReference type="NCBI Taxonomy" id="108875"/>
    <lineage>
        <taxon>Eukaryota</taxon>
        <taxon>Viridiplantae</taxon>
        <taxon>Streptophyta</taxon>
        <taxon>Embryophyta</taxon>
        <taxon>Tracheophyta</taxon>
        <taxon>Spermatophyta</taxon>
        <taxon>Magnoliopsida</taxon>
        <taxon>eudicotyledons</taxon>
        <taxon>Gunneridae</taxon>
        <taxon>Pentapetalae</taxon>
        <taxon>rosids</taxon>
        <taxon>malvids</taxon>
        <taxon>Malvales</taxon>
        <taxon>Malvaceae</taxon>
        <taxon>Byttnerioideae</taxon>
        <taxon>Herrania</taxon>
    </lineage>
</organism>
<dbReference type="GO" id="GO:0005634">
    <property type="term" value="C:nucleus"/>
    <property type="evidence" value="ECO:0007669"/>
    <property type="project" value="UniProtKB-SubCell"/>
</dbReference>
<feature type="compositionally biased region" description="Gly residues" evidence="7">
    <location>
        <begin position="78"/>
        <end position="91"/>
    </location>
</feature>
<dbReference type="AlphaFoldDB" id="A0A6J1AQT7"/>
<dbReference type="GO" id="GO:0003680">
    <property type="term" value="F:minor groove of adenine-thymine-rich DNA binding"/>
    <property type="evidence" value="ECO:0007669"/>
    <property type="project" value="UniProtKB-UniRule"/>
</dbReference>
<dbReference type="SMART" id="SM00384">
    <property type="entry name" value="AT_hook"/>
    <property type="match status" value="2"/>
</dbReference>
<dbReference type="SUPFAM" id="SSF117856">
    <property type="entry name" value="AF0104/ALDC/Ptd012-like"/>
    <property type="match status" value="1"/>
</dbReference>
<keyword evidence="9" id="KW-1185">Reference proteome</keyword>
<dbReference type="GeneID" id="110420397"/>
<dbReference type="InterPro" id="IPR005175">
    <property type="entry name" value="PPC_dom"/>
</dbReference>
<proteinExistence type="predicted"/>
<dbReference type="Gene3D" id="3.30.1330.80">
    <property type="entry name" value="Hypothetical protein, similar to alpha- acetolactate decarboxylase, domain 2"/>
    <property type="match status" value="1"/>
</dbReference>
<dbReference type="InterPro" id="IPR039605">
    <property type="entry name" value="AHL"/>
</dbReference>
<evidence type="ECO:0000256" key="5">
    <source>
        <dbReference type="ARBA" id="ARBA00023242"/>
    </source>
</evidence>
<dbReference type="OrthoDB" id="1903967at2759"/>
<dbReference type="InterPro" id="IPR017956">
    <property type="entry name" value="AT_hook_DNA-bd_motif"/>
</dbReference>
<feature type="compositionally biased region" description="Polar residues" evidence="7">
    <location>
        <begin position="7"/>
        <end position="18"/>
    </location>
</feature>
<evidence type="ECO:0000313" key="10">
    <source>
        <dbReference type="RefSeq" id="XP_021289363.1"/>
    </source>
</evidence>
<evidence type="ECO:0000256" key="4">
    <source>
        <dbReference type="ARBA" id="ARBA00023163"/>
    </source>
</evidence>
<dbReference type="Proteomes" id="UP000504621">
    <property type="component" value="Unplaced"/>
</dbReference>
<reference evidence="10" key="1">
    <citation type="submission" date="2025-08" db="UniProtKB">
        <authorList>
            <consortium name="RefSeq"/>
        </authorList>
    </citation>
    <scope>IDENTIFICATION</scope>
    <source>
        <tissue evidence="10">Leaf</tissue>
    </source>
</reference>
<evidence type="ECO:0000259" key="8">
    <source>
        <dbReference type="PROSITE" id="PS51742"/>
    </source>
</evidence>
<feature type="region of interest" description="Disordered" evidence="7">
    <location>
        <begin position="75"/>
        <end position="150"/>
    </location>
</feature>
<dbReference type="PANTHER" id="PTHR31500:SF56">
    <property type="entry name" value="AT-HOOK MOTIF NUCLEAR-LOCALIZED PROTEIN"/>
    <property type="match status" value="1"/>
</dbReference>
<comment type="domain">
    <text evidence="6">The PPC domain mediates interactions between AHL proteins.</text>
</comment>
<accession>A0A6J1AQT7</accession>
<keyword evidence="5 6" id="KW-0539">Nucleus</keyword>
<comment type="function">
    <text evidence="1 6">Transcription factor that specifically binds AT-rich DNA sequences related to the nuclear matrix attachment regions (MARs).</text>
</comment>
<keyword evidence="2 6" id="KW-0805">Transcription regulation</keyword>
<evidence type="ECO:0000256" key="7">
    <source>
        <dbReference type="SAM" id="MobiDB-lite"/>
    </source>
</evidence>
<feature type="compositionally biased region" description="Low complexity" evidence="7">
    <location>
        <begin position="126"/>
        <end position="139"/>
    </location>
</feature>